<keyword evidence="2" id="KW-0539">Nucleus</keyword>
<dbReference type="GO" id="GO:0000981">
    <property type="term" value="F:DNA-binding transcription factor activity, RNA polymerase II-specific"/>
    <property type="evidence" value="ECO:0007669"/>
    <property type="project" value="InterPro"/>
</dbReference>
<dbReference type="Gene3D" id="4.10.240.10">
    <property type="entry name" value="Zn(2)-C6 fungal-type DNA-binding domain"/>
    <property type="match status" value="1"/>
</dbReference>
<dbReference type="VEuPathDB" id="FungiDB:NECHADRAFT_77469"/>
<dbReference type="PROSITE" id="PS50048">
    <property type="entry name" value="ZN2_CY6_FUNGAL_2"/>
    <property type="match status" value="1"/>
</dbReference>
<dbReference type="SMART" id="SM00066">
    <property type="entry name" value="GAL4"/>
    <property type="match status" value="1"/>
</dbReference>
<dbReference type="CDD" id="cd12148">
    <property type="entry name" value="fungal_TF_MHR"/>
    <property type="match status" value="1"/>
</dbReference>
<sequence length="722" mass="79121">MDQKIQDDDSPGHNEEKEGVTEFLLACDRCRRRKVKCGRGQPCEQCTTAGASCAYTLGLKSRVRRQRVTLSNDIFSPLQSEKSVDHIARTVDELKIMVADLSKQRPSCPSPAQEAPASSRSHATPTTSFPTSSQHRPASVQTLGASPASAPTVPPTEYTGESSPFAHVLFATSFFQNAVGSSSSFHVTTEMGPVIQTLNSIANAQKQTNDPVEVLFPYARPLEDGRKPTSFPSPPLNSVFACLKMAQESNKVDAMWIAEFEDLSHFTEYAIKACAPGPASEEEIIIANAGLYWLFLECASVADDEVTRLDFEAQATLCRENLETVLAHLGFHIKSTLNTAYALNMATTKTSAAWGFIVTASHICQALGLHRSTTLSLEPPVQQRRKLRLFWLVYCSDRWIALRIGRSSSFRDNDITVPRPQRNPGPDLLINRLLPIWIEGGPGAFLQPEHVRYARARTLLSEIHLLMEAEDAIEKENGAQFAATGQPLITQILWRSDHICNLSMLILIHRSLPTADPSKSSFSEECISSCRDALEEHQQCMALIESGGTKTRFVELFIGWSLLRSPFIPFTILFCHIIESSNASDLGALKRFIDASEGATYTARHPSTRNQLRLFQALYSVAVRFINLQQDSLSGEGVFPSTESHSVTGASSIPTTGTFVADAMDYSSAAPGIQGAVTEAATLQPGEDQLFANLGAQVDSSGGLLANWFISNQEIMKMLENS</sequence>
<dbReference type="SUPFAM" id="SSF57701">
    <property type="entry name" value="Zn2/Cys6 DNA-binding domain"/>
    <property type="match status" value="1"/>
</dbReference>
<feature type="region of interest" description="Disordered" evidence="3">
    <location>
        <begin position="103"/>
        <end position="158"/>
    </location>
</feature>
<name>C7YLB3_FUSV7</name>
<dbReference type="InterPro" id="IPR001138">
    <property type="entry name" value="Zn2Cys6_DnaBD"/>
</dbReference>
<dbReference type="HOGENOM" id="CLU_009377_1_0_1"/>
<dbReference type="InterPro" id="IPR007219">
    <property type="entry name" value="XnlR_reg_dom"/>
</dbReference>
<dbReference type="PANTHER" id="PTHR46910:SF5">
    <property type="entry name" value="ZN(II)2CYS6 TRANSCRIPTION FACTOR (EUROFUNG)"/>
    <property type="match status" value="1"/>
</dbReference>
<proteinExistence type="predicted"/>
<keyword evidence="6" id="KW-1185">Reference proteome</keyword>
<dbReference type="InterPro" id="IPR036864">
    <property type="entry name" value="Zn2-C6_fun-type_DNA-bd_sf"/>
</dbReference>
<gene>
    <name evidence="5" type="ORF">NECHADRAFT_77469</name>
</gene>
<dbReference type="AlphaFoldDB" id="C7YLB3"/>
<dbReference type="OrthoDB" id="103819at2759"/>
<dbReference type="CDD" id="cd00067">
    <property type="entry name" value="GAL4"/>
    <property type="match status" value="1"/>
</dbReference>
<dbReference type="GO" id="GO:0008270">
    <property type="term" value="F:zinc ion binding"/>
    <property type="evidence" value="ECO:0007669"/>
    <property type="project" value="InterPro"/>
</dbReference>
<protein>
    <recommendedName>
        <fullName evidence="4">Zn(2)-C6 fungal-type domain-containing protein</fullName>
    </recommendedName>
</protein>
<dbReference type="OMA" id="REQNIEH"/>
<dbReference type="GeneID" id="9671003"/>
<dbReference type="Pfam" id="PF00172">
    <property type="entry name" value="Zn_clus"/>
    <property type="match status" value="1"/>
</dbReference>
<evidence type="ECO:0000313" key="6">
    <source>
        <dbReference type="Proteomes" id="UP000005206"/>
    </source>
</evidence>
<feature type="domain" description="Zn(2)-C6 fungal-type" evidence="4">
    <location>
        <begin position="26"/>
        <end position="55"/>
    </location>
</feature>
<evidence type="ECO:0000313" key="5">
    <source>
        <dbReference type="EMBL" id="EEU47229.1"/>
    </source>
</evidence>
<dbReference type="KEGG" id="nhe:NECHADRAFT_77469"/>
<evidence type="ECO:0000256" key="1">
    <source>
        <dbReference type="ARBA" id="ARBA00022723"/>
    </source>
</evidence>
<evidence type="ECO:0000259" key="4">
    <source>
        <dbReference type="PROSITE" id="PS50048"/>
    </source>
</evidence>
<dbReference type="EMBL" id="GG698897">
    <property type="protein sequence ID" value="EEU47229.1"/>
    <property type="molecule type" value="Genomic_DNA"/>
</dbReference>
<evidence type="ECO:0000256" key="3">
    <source>
        <dbReference type="SAM" id="MobiDB-lite"/>
    </source>
</evidence>
<feature type="compositionally biased region" description="Polar residues" evidence="3">
    <location>
        <begin position="116"/>
        <end position="144"/>
    </location>
</feature>
<dbReference type="SMART" id="SM00906">
    <property type="entry name" value="Fungal_trans"/>
    <property type="match status" value="1"/>
</dbReference>
<dbReference type="Pfam" id="PF04082">
    <property type="entry name" value="Fungal_trans"/>
    <property type="match status" value="1"/>
</dbReference>
<dbReference type="GO" id="GO:0006351">
    <property type="term" value="P:DNA-templated transcription"/>
    <property type="evidence" value="ECO:0007669"/>
    <property type="project" value="InterPro"/>
</dbReference>
<dbReference type="Proteomes" id="UP000005206">
    <property type="component" value="Chromosome 3"/>
</dbReference>
<dbReference type="eggNOG" id="ENOG502RUA7">
    <property type="taxonomic scope" value="Eukaryota"/>
</dbReference>
<dbReference type="PROSITE" id="PS00463">
    <property type="entry name" value="ZN2_CY6_FUNGAL_1"/>
    <property type="match status" value="1"/>
</dbReference>
<keyword evidence="1" id="KW-0479">Metal-binding</keyword>
<dbReference type="InParanoid" id="C7YLB3"/>
<dbReference type="GO" id="GO:0003677">
    <property type="term" value="F:DNA binding"/>
    <property type="evidence" value="ECO:0007669"/>
    <property type="project" value="InterPro"/>
</dbReference>
<dbReference type="PANTHER" id="PTHR46910">
    <property type="entry name" value="TRANSCRIPTION FACTOR PDR1"/>
    <property type="match status" value="1"/>
</dbReference>
<reference evidence="5 6" key="1">
    <citation type="journal article" date="2009" name="PLoS Genet.">
        <title>The genome of Nectria haematococca: contribution of supernumerary chromosomes to gene expansion.</title>
        <authorList>
            <person name="Coleman J.J."/>
            <person name="Rounsley S.D."/>
            <person name="Rodriguez-Carres M."/>
            <person name="Kuo A."/>
            <person name="Wasmann C.C."/>
            <person name="Grimwood J."/>
            <person name="Schmutz J."/>
            <person name="Taga M."/>
            <person name="White G.J."/>
            <person name="Zhou S."/>
            <person name="Schwartz D.C."/>
            <person name="Freitag M."/>
            <person name="Ma L.J."/>
            <person name="Danchin E.G."/>
            <person name="Henrissat B."/>
            <person name="Coutinho P.M."/>
            <person name="Nelson D.R."/>
            <person name="Straney D."/>
            <person name="Napoli C.A."/>
            <person name="Barker B.M."/>
            <person name="Gribskov M."/>
            <person name="Rep M."/>
            <person name="Kroken S."/>
            <person name="Molnar I."/>
            <person name="Rensing C."/>
            <person name="Kennell J.C."/>
            <person name="Zamora J."/>
            <person name="Farman M.L."/>
            <person name="Selker E.U."/>
            <person name="Salamov A."/>
            <person name="Shapiro H."/>
            <person name="Pangilinan J."/>
            <person name="Lindquist E."/>
            <person name="Lamers C."/>
            <person name="Grigoriev I.V."/>
            <person name="Geiser D.M."/>
            <person name="Covert S.F."/>
            <person name="Temporini E."/>
            <person name="Vanetten H.D."/>
        </authorList>
    </citation>
    <scope>NUCLEOTIDE SEQUENCE [LARGE SCALE GENOMIC DNA]</scope>
    <source>
        <strain evidence="6">ATCC MYA-4622 / CBS 123669 / FGSC 9596 / NRRL 45880 / 77-13-4</strain>
    </source>
</reference>
<evidence type="ECO:0000256" key="2">
    <source>
        <dbReference type="ARBA" id="ARBA00023242"/>
    </source>
</evidence>
<organism evidence="5 6">
    <name type="scientific">Fusarium vanettenii (strain ATCC MYA-4622 / CBS 123669 / FGSC 9596 / NRRL 45880 / 77-13-4)</name>
    <name type="common">Fusarium solani subsp. pisi</name>
    <dbReference type="NCBI Taxonomy" id="660122"/>
    <lineage>
        <taxon>Eukaryota</taxon>
        <taxon>Fungi</taxon>
        <taxon>Dikarya</taxon>
        <taxon>Ascomycota</taxon>
        <taxon>Pezizomycotina</taxon>
        <taxon>Sordariomycetes</taxon>
        <taxon>Hypocreomycetidae</taxon>
        <taxon>Hypocreales</taxon>
        <taxon>Nectriaceae</taxon>
        <taxon>Fusarium</taxon>
        <taxon>Fusarium solani species complex</taxon>
        <taxon>Fusarium vanettenii</taxon>
    </lineage>
</organism>
<accession>C7YLB3</accession>
<dbReference type="InterPro" id="IPR050987">
    <property type="entry name" value="AtrR-like"/>
</dbReference>
<dbReference type="RefSeq" id="XP_003052942.1">
    <property type="nucleotide sequence ID" value="XM_003052896.1"/>
</dbReference>